<dbReference type="GO" id="GO:0048038">
    <property type="term" value="F:quinone binding"/>
    <property type="evidence" value="ECO:0007669"/>
    <property type="project" value="TreeGrafter"/>
</dbReference>
<organism evidence="4">
    <name type="scientific">Caldilineaceae bacterium SB0664_bin_27</name>
    <dbReference type="NCBI Taxonomy" id="2605260"/>
    <lineage>
        <taxon>Bacteria</taxon>
        <taxon>Bacillati</taxon>
        <taxon>Chloroflexota</taxon>
        <taxon>Caldilineae</taxon>
        <taxon>Caldilineales</taxon>
        <taxon>Caldilineaceae</taxon>
    </lineage>
</organism>
<dbReference type="InterPro" id="IPR036291">
    <property type="entry name" value="NAD(P)-bd_dom_sf"/>
</dbReference>
<dbReference type="NCBIfam" id="NF005559">
    <property type="entry name" value="PRK07231.1"/>
    <property type="match status" value="1"/>
</dbReference>
<proteinExistence type="inferred from homology"/>
<dbReference type="InterPro" id="IPR002347">
    <property type="entry name" value="SDR_fam"/>
</dbReference>
<dbReference type="GO" id="GO:0006633">
    <property type="term" value="P:fatty acid biosynthetic process"/>
    <property type="evidence" value="ECO:0007669"/>
    <property type="project" value="TreeGrafter"/>
</dbReference>
<dbReference type="SMART" id="SM00822">
    <property type="entry name" value="PKS_KR"/>
    <property type="match status" value="1"/>
</dbReference>
<dbReference type="Gene3D" id="3.40.50.720">
    <property type="entry name" value="NAD(P)-binding Rossmann-like Domain"/>
    <property type="match status" value="1"/>
</dbReference>
<feature type="domain" description="Ketoreductase" evidence="3">
    <location>
        <begin position="12"/>
        <end position="194"/>
    </location>
</feature>
<dbReference type="EC" id="1.1.1.47" evidence="4"/>
<dbReference type="PRINTS" id="PR00080">
    <property type="entry name" value="SDRFAMILY"/>
</dbReference>
<dbReference type="InterPro" id="IPR020904">
    <property type="entry name" value="Sc_DH/Rdtase_CS"/>
</dbReference>
<dbReference type="PANTHER" id="PTHR42760:SF133">
    <property type="entry name" value="3-OXOACYL-[ACYL-CARRIER-PROTEIN] REDUCTASE"/>
    <property type="match status" value="1"/>
</dbReference>
<dbReference type="InterPro" id="IPR057326">
    <property type="entry name" value="KR_dom"/>
</dbReference>
<dbReference type="PANTHER" id="PTHR42760">
    <property type="entry name" value="SHORT-CHAIN DEHYDROGENASES/REDUCTASES FAMILY MEMBER"/>
    <property type="match status" value="1"/>
</dbReference>
<reference evidence="4" key="1">
    <citation type="submission" date="2019-09" db="EMBL/GenBank/DDBJ databases">
        <title>Characterisation of the sponge microbiome using genome-centric metagenomics.</title>
        <authorList>
            <person name="Engelberts J.P."/>
            <person name="Robbins S.J."/>
            <person name="De Goeij J.M."/>
            <person name="Aranda M."/>
            <person name="Bell S.C."/>
            <person name="Webster N.S."/>
        </authorList>
    </citation>
    <scope>NUCLEOTIDE SEQUENCE</scope>
    <source>
        <strain evidence="4">SB0664_bin_27</strain>
    </source>
</reference>
<name>A0A6B0YX88_9CHLR</name>
<dbReference type="Pfam" id="PF13561">
    <property type="entry name" value="adh_short_C2"/>
    <property type="match status" value="1"/>
</dbReference>
<dbReference type="PROSITE" id="PS00061">
    <property type="entry name" value="ADH_SHORT"/>
    <property type="match status" value="1"/>
</dbReference>
<sequence length="258" mass="27775">MSILDKFNLANRVALVTGGNRGLGYQMALALAEAGAAVALTSRDQERADEAAREIEQSPTTSTEVRGYACEVSDHEETARVVERAISDFGGLHIVVNNAGINIRGPIDELEPEEFQRVIDTNVNGVWNVCRAAAGHLKAQRYGRVINVGSTLSIIALPERTPYASSKGAVWQMTKVLALEWAPYGITVNAMLPGPFSTEMNVALEQDPEKYREFIARIPLGRWGDLDEIGGLAVFLASDASSFVTGAGMTVDGGWTAH</sequence>
<accession>A0A6B0YX88</accession>
<keyword evidence="2 4" id="KW-0560">Oxidoreductase</keyword>
<evidence type="ECO:0000259" key="3">
    <source>
        <dbReference type="SMART" id="SM00822"/>
    </source>
</evidence>
<dbReference type="AlphaFoldDB" id="A0A6B0YX88"/>
<dbReference type="SUPFAM" id="SSF51735">
    <property type="entry name" value="NAD(P)-binding Rossmann-fold domains"/>
    <property type="match status" value="1"/>
</dbReference>
<dbReference type="PRINTS" id="PR00081">
    <property type="entry name" value="GDHRDH"/>
</dbReference>
<dbReference type="FunFam" id="3.40.50.720:FF:000084">
    <property type="entry name" value="Short-chain dehydrogenase reductase"/>
    <property type="match status" value="1"/>
</dbReference>
<protein>
    <submittedName>
        <fullName evidence="4">Glucose 1-dehydrogenase</fullName>
        <ecNumber evidence="4">1.1.1.47</ecNumber>
    </submittedName>
</protein>
<evidence type="ECO:0000256" key="2">
    <source>
        <dbReference type="ARBA" id="ARBA00023002"/>
    </source>
</evidence>
<comment type="caution">
    <text evidence="4">The sequence shown here is derived from an EMBL/GenBank/DDBJ whole genome shotgun (WGS) entry which is preliminary data.</text>
</comment>
<gene>
    <name evidence="4" type="ORF">F4Y42_19760</name>
</gene>
<comment type="similarity">
    <text evidence="1">Belongs to the short-chain dehydrogenases/reductases (SDR) family.</text>
</comment>
<dbReference type="GO" id="GO:0047936">
    <property type="term" value="F:glucose 1-dehydrogenase [NAD(P)+] activity"/>
    <property type="evidence" value="ECO:0007669"/>
    <property type="project" value="UniProtKB-EC"/>
</dbReference>
<dbReference type="EMBL" id="VXRG01000167">
    <property type="protein sequence ID" value="MXY95680.1"/>
    <property type="molecule type" value="Genomic_DNA"/>
</dbReference>
<evidence type="ECO:0000256" key="1">
    <source>
        <dbReference type="ARBA" id="ARBA00006484"/>
    </source>
</evidence>
<evidence type="ECO:0000313" key="4">
    <source>
        <dbReference type="EMBL" id="MXY95680.1"/>
    </source>
</evidence>